<gene>
    <name evidence="2" type="ORF">DDB_G0272664</name>
</gene>
<sequence>MSLNNFSPEEKQNIVRSIFAEEEIVYNVFFERGDDSFKNLKLSEIKAILSILKSSRSMAYPLSGKKQVLVDLLTSIGFVGPINTSPQPQPPQPPPSPTPPGLFQEELQPHSFLELDLGITVELDNLLGEN</sequence>
<protein>
    <recommendedName>
        <fullName evidence="4">SAP domain-containing protein</fullName>
    </recommendedName>
</protein>
<evidence type="ECO:0008006" key="4">
    <source>
        <dbReference type="Google" id="ProtNLM"/>
    </source>
</evidence>
<dbReference type="dictyBase" id="DDB_G0272664"/>
<dbReference type="PaxDb" id="44689-DDB0168232"/>
<keyword evidence="3" id="KW-1185">Reference proteome</keyword>
<dbReference type="EMBL" id="AAFI02000008">
    <property type="protein sequence ID" value="EAL70969.1"/>
    <property type="molecule type" value="Genomic_DNA"/>
</dbReference>
<dbReference type="RefSeq" id="XP_644997.1">
    <property type="nucleotide sequence ID" value="XM_639905.1"/>
</dbReference>
<dbReference type="HOGENOM" id="CLU_1942023_0_0_1"/>
<feature type="compositionally biased region" description="Pro residues" evidence="1">
    <location>
        <begin position="87"/>
        <end position="100"/>
    </location>
</feature>
<dbReference type="VEuPathDB" id="AmoebaDB:DDB_G0272664"/>
<evidence type="ECO:0000313" key="3">
    <source>
        <dbReference type="Proteomes" id="UP000002195"/>
    </source>
</evidence>
<proteinExistence type="predicted"/>
<name>Q86A35_DICDI</name>
<dbReference type="GlyGen" id="Q86A35">
    <property type="glycosylation" value="1 site"/>
</dbReference>
<dbReference type="KEGG" id="ddi:DDB_G0272664"/>
<dbReference type="Proteomes" id="UP000002195">
    <property type="component" value="Unassembled WGS sequence"/>
</dbReference>
<dbReference type="InParanoid" id="Q86A35"/>
<evidence type="ECO:0000256" key="1">
    <source>
        <dbReference type="SAM" id="MobiDB-lite"/>
    </source>
</evidence>
<comment type="caution">
    <text evidence="2">The sequence shown here is derived from an EMBL/GenBank/DDBJ whole genome shotgun (WGS) entry which is preliminary data.</text>
</comment>
<dbReference type="AlphaFoldDB" id="Q86A35"/>
<feature type="region of interest" description="Disordered" evidence="1">
    <location>
        <begin position="81"/>
        <end position="104"/>
    </location>
</feature>
<accession>Q86A35</accession>
<dbReference type="GeneID" id="8618674"/>
<evidence type="ECO:0000313" key="2">
    <source>
        <dbReference type="EMBL" id="EAL70969.1"/>
    </source>
</evidence>
<reference evidence="2 3" key="1">
    <citation type="journal article" date="2005" name="Nature">
        <title>The genome of the social amoeba Dictyostelium discoideum.</title>
        <authorList>
            <consortium name="The Dictyostelium discoideum Sequencing Consortium"/>
            <person name="Eichinger L."/>
            <person name="Pachebat J.A."/>
            <person name="Glockner G."/>
            <person name="Rajandream M.A."/>
            <person name="Sucgang R."/>
            <person name="Berriman M."/>
            <person name="Song J."/>
            <person name="Olsen R."/>
            <person name="Szafranski K."/>
            <person name="Xu Q."/>
            <person name="Tunggal B."/>
            <person name="Kummerfeld S."/>
            <person name="Madera M."/>
            <person name="Konfortov B.A."/>
            <person name="Rivero F."/>
            <person name="Bankier A.T."/>
            <person name="Lehmann R."/>
            <person name="Hamlin N."/>
            <person name="Davies R."/>
            <person name="Gaudet P."/>
            <person name="Fey P."/>
            <person name="Pilcher K."/>
            <person name="Chen G."/>
            <person name="Saunders D."/>
            <person name="Sodergren E."/>
            <person name="Davis P."/>
            <person name="Kerhornou A."/>
            <person name="Nie X."/>
            <person name="Hall N."/>
            <person name="Anjard C."/>
            <person name="Hemphill L."/>
            <person name="Bason N."/>
            <person name="Farbrother P."/>
            <person name="Desany B."/>
            <person name="Just E."/>
            <person name="Morio T."/>
            <person name="Rost R."/>
            <person name="Churcher C."/>
            <person name="Cooper J."/>
            <person name="Haydock S."/>
            <person name="van Driessche N."/>
            <person name="Cronin A."/>
            <person name="Goodhead I."/>
            <person name="Muzny D."/>
            <person name="Mourier T."/>
            <person name="Pain A."/>
            <person name="Lu M."/>
            <person name="Harper D."/>
            <person name="Lindsay R."/>
            <person name="Hauser H."/>
            <person name="James K."/>
            <person name="Quiles M."/>
            <person name="Madan Babu M."/>
            <person name="Saito T."/>
            <person name="Buchrieser C."/>
            <person name="Wardroper A."/>
            <person name="Felder M."/>
            <person name="Thangavelu M."/>
            <person name="Johnson D."/>
            <person name="Knights A."/>
            <person name="Loulseged H."/>
            <person name="Mungall K."/>
            <person name="Oliver K."/>
            <person name="Price C."/>
            <person name="Quail M.A."/>
            <person name="Urushihara H."/>
            <person name="Hernandez J."/>
            <person name="Rabbinowitsch E."/>
            <person name="Steffen D."/>
            <person name="Sanders M."/>
            <person name="Ma J."/>
            <person name="Kohara Y."/>
            <person name="Sharp S."/>
            <person name="Simmonds M."/>
            <person name="Spiegler S."/>
            <person name="Tivey A."/>
            <person name="Sugano S."/>
            <person name="White B."/>
            <person name="Walker D."/>
            <person name="Woodward J."/>
            <person name="Winckler T."/>
            <person name="Tanaka Y."/>
            <person name="Shaulsky G."/>
            <person name="Schleicher M."/>
            <person name="Weinstock G."/>
            <person name="Rosenthal A."/>
            <person name="Cox E.C."/>
            <person name="Chisholm R.L."/>
            <person name="Gibbs R."/>
            <person name="Loomis W.F."/>
            <person name="Platzer M."/>
            <person name="Kay R.R."/>
            <person name="Williams J."/>
            <person name="Dear P.H."/>
            <person name="Noegel A.A."/>
            <person name="Barrell B."/>
            <person name="Kuspa A."/>
        </authorList>
    </citation>
    <scope>NUCLEOTIDE SEQUENCE [LARGE SCALE GENOMIC DNA]</scope>
    <source>
        <strain evidence="2 3">AX4</strain>
    </source>
</reference>
<organism evidence="2 3">
    <name type="scientific">Dictyostelium discoideum</name>
    <name type="common">Social amoeba</name>
    <dbReference type="NCBI Taxonomy" id="44689"/>
    <lineage>
        <taxon>Eukaryota</taxon>
        <taxon>Amoebozoa</taxon>
        <taxon>Evosea</taxon>
        <taxon>Eumycetozoa</taxon>
        <taxon>Dictyostelia</taxon>
        <taxon>Dictyosteliales</taxon>
        <taxon>Dictyosteliaceae</taxon>
        <taxon>Dictyostelium</taxon>
    </lineage>
</organism>
<accession>Q558R9</accession>